<gene>
    <name evidence="1" type="ORF">C1SCF055_LOCUS1317</name>
</gene>
<proteinExistence type="predicted"/>
<dbReference type="EMBL" id="CAMXCT010000032">
    <property type="protein sequence ID" value="CAI3972757.1"/>
    <property type="molecule type" value="Genomic_DNA"/>
</dbReference>
<dbReference type="AlphaFoldDB" id="A0A9P1FGA5"/>
<accession>A0A9P1FGA5</accession>
<name>A0A9P1FGA5_9DINO</name>
<evidence type="ECO:0000313" key="3">
    <source>
        <dbReference type="Proteomes" id="UP001152797"/>
    </source>
</evidence>
<dbReference type="EMBL" id="CAMXCT020000032">
    <property type="protein sequence ID" value="CAL1126132.1"/>
    <property type="molecule type" value="Genomic_DNA"/>
</dbReference>
<evidence type="ECO:0000313" key="1">
    <source>
        <dbReference type="EMBL" id="CAI3972757.1"/>
    </source>
</evidence>
<sequence length="284" mass="31646">MPVFGFQRGGKCFGKGTFIGKVPISTSEKAPAFGIFLAVHFCPTRLNVSDGPTRSVPLWPTHSGPSILDLLDFEGLFRLAELPKTRRWAASWTCLFLGLCALHSLPPAALAIENPCFRSSLPSVDFYQHLLEFDAALGFPGEGLNLQEILAGAYAEPEKLVEQLVQEPKTRYRAARHQMCRMDYEDLVALVACAFGELSPGQRLRPHSSQLLRTRFRQLLGAIGLLECTRTNAGSGVAEGRGATHLFMLTEDTELVKRRGRWLAHRTMEIYLQEVNATVFFPRR</sequence>
<dbReference type="OrthoDB" id="410133at2759"/>
<organism evidence="1">
    <name type="scientific">Cladocopium goreaui</name>
    <dbReference type="NCBI Taxonomy" id="2562237"/>
    <lineage>
        <taxon>Eukaryota</taxon>
        <taxon>Sar</taxon>
        <taxon>Alveolata</taxon>
        <taxon>Dinophyceae</taxon>
        <taxon>Suessiales</taxon>
        <taxon>Symbiodiniaceae</taxon>
        <taxon>Cladocopium</taxon>
    </lineage>
</organism>
<dbReference type="EMBL" id="CAMXCT030000032">
    <property type="protein sequence ID" value="CAL4760069.1"/>
    <property type="molecule type" value="Genomic_DNA"/>
</dbReference>
<comment type="caution">
    <text evidence="1">The sequence shown here is derived from an EMBL/GenBank/DDBJ whole genome shotgun (WGS) entry which is preliminary data.</text>
</comment>
<dbReference type="Proteomes" id="UP001152797">
    <property type="component" value="Unassembled WGS sequence"/>
</dbReference>
<evidence type="ECO:0000313" key="2">
    <source>
        <dbReference type="EMBL" id="CAL1126132.1"/>
    </source>
</evidence>
<reference evidence="2" key="2">
    <citation type="submission" date="2024-04" db="EMBL/GenBank/DDBJ databases">
        <authorList>
            <person name="Chen Y."/>
            <person name="Shah S."/>
            <person name="Dougan E. K."/>
            <person name="Thang M."/>
            <person name="Chan C."/>
        </authorList>
    </citation>
    <scope>NUCLEOTIDE SEQUENCE [LARGE SCALE GENOMIC DNA]</scope>
</reference>
<protein>
    <submittedName>
        <fullName evidence="1">Uncharacterized protein</fullName>
    </submittedName>
</protein>
<keyword evidence="3" id="KW-1185">Reference proteome</keyword>
<reference evidence="1" key="1">
    <citation type="submission" date="2022-10" db="EMBL/GenBank/DDBJ databases">
        <authorList>
            <person name="Chen Y."/>
            <person name="Dougan E. K."/>
            <person name="Chan C."/>
            <person name="Rhodes N."/>
            <person name="Thang M."/>
        </authorList>
    </citation>
    <scope>NUCLEOTIDE SEQUENCE</scope>
</reference>